<dbReference type="Proteomes" id="UP000486297">
    <property type="component" value="Unassembled WGS sequence"/>
</dbReference>
<dbReference type="AlphaFoldDB" id="A0A7X2GZL1"/>
<dbReference type="PROSITE" id="PS00041">
    <property type="entry name" value="HTH_ARAC_FAMILY_1"/>
    <property type="match status" value="1"/>
</dbReference>
<dbReference type="Pfam" id="PF12833">
    <property type="entry name" value="HTH_18"/>
    <property type="match status" value="1"/>
</dbReference>
<proteinExistence type="predicted"/>
<evidence type="ECO:0000313" key="6">
    <source>
        <dbReference type="Proteomes" id="UP000486297"/>
    </source>
</evidence>
<organism evidence="5 6">
    <name type="scientific">Neisseria brasiliensis</name>
    <dbReference type="NCBI Taxonomy" id="2666100"/>
    <lineage>
        <taxon>Bacteria</taxon>
        <taxon>Pseudomonadati</taxon>
        <taxon>Pseudomonadota</taxon>
        <taxon>Betaproteobacteria</taxon>
        <taxon>Neisseriales</taxon>
        <taxon>Neisseriaceae</taxon>
        <taxon>Neisseria</taxon>
    </lineage>
</organism>
<keyword evidence="6" id="KW-1185">Reference proteome</keyword>
<comment type="caution">
    <text evidence="5">The sequence shown here is derived from an EMBL/GenBank/DDBJ whole genome shotgun (WGS) entry which is preliminary data.</text>
</comment>
<evidence type="ECO:0000256" key="3">
    <source>
        <dbReference type="ARBA" id="ARBA00023163"/>
    </source>
</evidence>
<gene>
    <name evidence="5" type="ORF">GJU80_10385</name>
</gene>
<sequence length="152" mass="17677">MRRLIALLDASSPTRHALAECYKQELAFYLLESRLKNHLLAFCNQNSQLQKIKKACHYLQVHWAEKLAVAHLTELSGMGQSAFYQHFKMITGYTPLQYQKSIRLNHAKNLILKRDLPITQIAYQVGYESANQFSREYKRMFGTTPKEDQQAV</sequence>
<keyword evidence="3" id="KW-0804">Transcription</keyword>
<evidence type="ECO:0000256" key="1">
    <source>
        <dbReference type="ARBA" id="ARBA00023015"/>
    </source>
</evidence>
<protein>
    <submittedName>
        <fullName evidence="5">Helix-turn-helix domain-containing protein</fullName>
    </submittedName>
</protein>
<keyword evidence="2" id="KW-0238">DNA-binding</keyword>
<dbReference type="Gene3D" id="1.10.10.60">
    <property type="entry name" value="Homeodomain-like"/>
    <property type="match status" value="2"/>
</dbReference>
<dbReference type="SUPFAM" id="SSF46689">
    <property type="entry name" value="Homeodomain-like"/>
    <property type="match status" value="2"/>
</dbReference>
<dbReference type="InterPro" id="IPR018060">
    <property type="entry name" value="HTH_AraC"/>
</dbReference>
<dbReference type="InterPro" id="IPR009057">
    <property type="entry name" value="Homeodomain-like_sf"/>
</dbReference>
<dbReference type="PANTHER" id="PTHR43436:SF1">
    <property type="entry name" value="TRANSCRIPTIONAL REGULATORY PROTEIN"/>
    <property type="match status" value="1"/>
</dbReference>
<dbReference type="EMBL" id="WJXO01000001">
    <property type="protein sequence ID" value="MRN38870.1"/>
    <property type="molecule type" value="Genomic_DNA"/>
</dbReference>
<accession>A0A7X2GZL1</accession>
<reference evidence="5" key="1">
    <citation type="journal article" name="Emerg. Infect. Dis.">
        <title>Two cases of a newly characterized neisseria species.</title>
        <authorList>
            <person name="Mustapha M."/>
            <person name="Lemos A.P.S."/>
            <person name="Harrison L.H."/>
            <person name="Vantyne D."/>
            <person name="Sacchi C.T."/>
        </authorList>
    </citation>
    <scope>NUCLEOTIDE SEQUENCE</scope>
    <source>
        <strain evidence="5">N.95.16</strain>
    </source>
</reference>
<dbReference type="RefSeq" id="WP_095503331.1">
    <property type="nucleotide sequence ID" value="NZ_WJXO01000001.1"/>
</dbReference>
<name>A0A7X2GZL1_9NEIS</name>
<dbReference type="PRINTS" id="PR00032">
    <property type="entry name" value="HTHARAC"/>
</dbReference>
<dbReference type="InterPro" id="IPR018062">
    <property type="entry name" value="HTH_AraC-typ_CS"/>
</dbReference>
<dbReference type="GO" id="GO:0043565">
    <property type="term" value="F:sequence-specific DNA binding"/>
    <property type="evidence" value="ECO:0007669"/>
    <property type="project" value="InterPro"/>
</dbReference>
<keyword evidence="1" id="KW-0805">Transcription regulation</keyword>
<dbReference type="InterPro" id="IPR020449">
    <property type="entry name" value="Tscrpt_reg_AraC-type_HTH"/>
</dbReference>
<dbReference type="GO" id="GO:0003700">
    <property type="term" value="F:DNA-binding transcription factor activity"/>
    <property type="evidence" value="ECO:0007669"/>
    <property type="project" value="InterPro"/>
</dbReference>
<dbReference type="PROSITE" id="PS01124">
    <property type="entry name" value="HTH_ARAC_FAMILY_2"/>
    <property type="match status" value="1"/>
</dbReference>
<dbReference type="PANTHER" id="PTHR43436">
    <property type="entry name" value="ARAC-FAMILY TRANSCRIPTIONAL REGULATOR"/>
    <property type="match status" value="1"/>
</dbReference>
<evidence type="ECO:0000259" key="4">
    <source>
        <dbReference type="PROSITE" id="PS01124"/>
    </source>
</evidence>
<evidence type="ECO:0000313" key="5">
    <source>
        <dbReference type="EMBL" id="MRN38870.1"/>
    </source>
</evidence>
<feature type="domain" description="HTH araC/xylS-type" evidence="4">
    <location>
        <begin position="53"/>
        <end position="151"/>
    </location>
</feature>
<dbReference type="SMART" id="SM00342">
    <property type="entry name" value="HTH_ARAC"/>
    <property type="match status" value="1"/>
</dbReference>
<evidence type="ECO:0000256" key="2">
    <source>
        <dbReference type="ARBA" id="ARBA00023125"/>
    </source>
</evidence>